<evidence type="ECO:0008006" key="3">
    <source>
        <dbReference type="Google" id="ProtNLM"/>
    </source>
</evidence>
<gene>
    <name evidence="1" type="ORF">GCM10009745_15180</name>
</gene>
<dbReference type="EMBL" id="BAAANF010000004">
    <property type="protein sequence ID" value="GAA1673240.1"/>
    <property type="molecule type" value="Genomic_DNA"/>
</dbReference>
<sequence length="209" mass="22802">MSYDVAVWVGEVPADDEAAGAVFADLAEEFLEGAELEPAAELAAFTEAVNVVRPGSPDESWQVTVSGPIAYFTLAYGEIDDAVGPIEQLADANGLVCFNPQTGRVHNMAPRRGITTAHGAVAVPAHWMAFLGQELRDPNGFVTLQDGQADHYIQAMNADGTLLLEYRDGSPEQHFQTTVRNHLEIADAIQQWLAGEREFVSQHAWERLR</sequence>
<comment type="caution">
    <text evidence="1">The sequence shown here is derived from an EMBL/GenBank/DDBJ whole genome shotgun (WGS) entry which is preliminary data.</text>
</comment>
<accession>A0ABN2GLM6</accession>
<evidence type="ECO:0000313" key="1">
    <source>
        <dbReference type="EMBL" id="GAA1673240.1"/>
    </source>
</evidence>
<evidence type="ECO:0000313" key="2">
    <source>
        <dbReference type="Proteomes" id="UP001500280"/>
    </source>
</evidence>
<proteinExistence type="predicted"/>
<dbReference type="RefSeq" id="WP_344147131.1">
    <property type="nucleotide sequence ID" value="NZ_BAAANF010000004.1"/>
</dbReference>
<name>A0ABN2GLM6_9ACTN</name>
<reference evidence="1 2" key="1">
    <citation type="journal article" date="2019" name="Int. J. Syst. Evol. Microbiol.">
        <title>The Global Catalogue of Microorganisms (GCM) 10K type strain sequencing project: providing services to taxonomists for standard genome sequencing and annotation.</title>
        <authorList>
            <consortium name="The Broad Institute Genomics Platform"/>
            <consortium name="The Broad Institute Genome Sequencing Center for Infectious Disease"/>
            <person name="Wu L."/>
            <person name="Ma J."/>
        </authorList>
    </citation>
    <scope>NUCLEOTIDE SEQUENCE [LARGE SCALE GENOMIC DNA]</scope>
    <source>
        <strain evidence="1 2">JCM 14307</strain>
    </source>
</reference>
<protein>
    <recommendedName>
        <fullName evidence="3">SMI1/KNR4 family protein</fullName>
    </recommendedName>
</protein>
<organism evidence="1 2">
    <name type="scientific">Kribbella yunnanensis</name>
    <dbReference type="NCBI Taxonomy" id="190194"/>
    <lineage>
        <taxon>Bacteria</taxon>
        <taxon>Bacillati</taxon>
        <taxon>Actinomycetota</taxon>
        <taxon>Actinomycetes</taxon>
        <taxon>Propionibacteriales</taxon>
        <taxon>Kribbellaceae</taxon>
        <taxon>Kribbella</taxon>
    </lineage>
</organism>
<keyword evidence="2" id="KW-1185">Reference proteome</keyword>
<dbReference type="Proteomes" id="UP001500280">
    <property type="component" value="Unassembled WGS sequence"/>
</dbReference>